<evidence type="ECO:0000256" key="1">
    <source>
        <dbReference type="SAM" id="SignalP"/>
    </source>
</evidence>
<keyword evidence="1" id="KW-0732">Signal</keyword>
<dbReference type="RefSeq" id="XP_013275611.1">
    <property type="nucleotide sequence ID" value="XM_013420157.1"/>
</dbReference>
<feature type="chain" id="PRO_5002245357" description="DUF7580 domain-containing protein" evidence="1">
    <location>
        <begin position="25"/>
        <end position="589"/>
    </location>
</feature>
<feature type="domain" description="DUF7580" evidence="2">
    <location>
        <begin position="201"/>
        <end position="580"/>
    </location>
</feature>
<dbReference type="InterPro" id="IPR056002">
    <property type="entry name" value="DUF7580"/>
</dbReference>
<dbReference type="PANTHER" id="PTHR35186">
    <property type="entry name" value="ANK_REP_REGION DOMAIN-CONTAINING PROTEIN"/>
    <property type="match status" value="1"/>
</dbReference>
<feature type="signal peptide" evidence="1">
    <location>
        <begin position="1"/>
        <end position="24"/>
    </location>
</feature>
<sequence>MVTGVETAGIVLAVLPLVVNQLDAYVQGIEALKGFRTRRYRRQFEEYSTRLGTQHAILLNTLEQSLEGLVDYEDEISELISNPRGPLWKDSCFQKKLVRKLDRNYGAFTRTMTELSTLLETLSKKLGLESADPLKISWDDASAVDREIKKFRDIFSKSVYADLLNKIDSANASLKTLLEQSDYRQESRRKHRISKKPLLKYRAVRKHAGNLYNAVVRGKYWKCPCKNSHCVHLRMEPHALDTNDDHDLSLSIPRLRIAFSTTIADSKAMTPWHWEEVETVPVLLDAPSATQKGVSSSHRAVCQRSADDRKVQFATTNVTTTLQSLPWPEVHDVPPELPISDFCSLLLSATGKLRSYLGSISDESDSSCRYSFYLMEKHENSVETLSLEDLLSSSLHPVGSHAARLAFLFTRRDRLFLAATLASSVLQFHGSWLKSCWRSRDILFPKPNGSSKSFVDHPYLSGHEVSKPTTAEPATRTMANALIRSEVLFPLGLVLVELSLCQSISALRMPEDEDTVEAIANFKTASRVLDQVYSESGFRYGDVVNKCLFWSEIRNSTADDEEFQLLVFQNIVSPLVEDLRDFEGKARIR</sequence>
<dbReference type="HOGENOM" id="CLU_026305_1_0_1"/>
<evidence type="ECO:0000313" key="3">
    <source>
        <dbReference type="EMBL" id="KIX08475.1"/>
    </source>
</evidence>
<protein>
    <recommendedName>
        <fullName evidence="2">DUF7580 domain-containing protein</fullName>
    </recommendedName>
</protein>
<dbReference type="Pfam" id="PF24476">
    <property type="entry name" value="DUF7580"/>
    <property type="match status" value="1"/>
</dbReference>
<evidence type="ECO:0000313" key="4">
    <source>
        <dbReference type="Proteomes" id="UP000053617"/>
    </source>
</evidence>
<dbReference type="VEuPathDB" id="FungiDB:Z518_03131"/>
<keyword evidence="4" id="KW-1185">Reference proteome</keyword>
<proteinExistence type="predicted"/>
<dbReference type="STRING" id="1442369.A0A0D2JGN1"/>
<dbReference type="EMBL" id="KN847476">
    <property type="protein sequence ID" value="KIX08475.1"/>
    <property type="molecule type" value="Genomic_DNA"/>
</dbReference>
<evidence type="ECO:0000259" key="2">
    <source>
        <dbReference type="Pfam" id="PF24476"/>
    </source>
</evidence>
<dbReference type="Proteomes" id="UP000053617">
    <property type="component" value="Unassembled WGS sequence"/>
</dbReference>
<name>A0A0D2JGN1_9EURO</name>
<organism evidence="3 4">
    <name type="scientific">Rhinocladiella mackenziei CBS 650.93</name>
    <dbReference type="NCBI Taxonomy" id="1442369"/>
    <lineage>
        <taxon>Eukaryota</taxon>
        <taxon>Fungi</taxon>
        <taxon>Dikarya</taxon>
        <taxon>Ascomycota</taxon>
        <taxon>Pezizomycotina</taxon>
        <taxon>Eurotiomycetes</taxon>
        <taxon>Chaetothyriomycetidae</taxon>
        <taxon>Chaetothyriales</taxon>
        <taxon>Herpotrichiellaceae</taxon>
        <taxon>Rhinocladiella</taxon>
    </lineage>
</organism>
<dbReference type="GeneID" id="25291202"/>
<accession>A0A0D2JGN1</accession>
<reference evidence="3 4" key="1">
    <citation type="submission" date="2015-01" db="EMBL/GenBank/DDBJ databases">
        <title>The Genome Sequence of Rhinocladiella mackenzie CBS 650.93.</title>
        <authorList>
            <consortium name="The Broad Institute Genomics Platform"/>
            <person name="Cuomo C."/>
            <person name="de Hoog S."/>
            <person name="Gorbushina A."/>
            <person name="Stielow B."/>
            <person name="Teixiera M."/>
            <person name="Abouelleil A."/>
            <person name="Chapman S.B."/>
            <person name="Priest M."/>
            <person name="Young S.K."/>
            <person name="Wortman J."/>
            <person name="Nusbaum C."/>
            <person name="Birren B."/>
        </authorList>
    </citation>
    <scope>NUCLEOTIDE SEQUENCE [LARGE SCALE GENOMIC DNA]</scope>
    <source>
        <strain evidence="3 4">CBS 650.93</strain>
    </source>
</reference>
<dbReference type="PANTHER" id="PTHR35186:SF4">
    <property type="entry name" value="PRION-INHIBITION AND PROPAGATION HELO DOMAIN-CONTAINING PROTEIN"/>
    <property type="match status" value="1"/>
</dbReference>
<dbReference type="OrthoDB" id="3565018at2759"/>
<gene>
    <name evidence="3" type="ORF">Z518_03131</name>
</gene>
<dbReference type="AlphaFoldDB" id="A0A0D2JGN1"/>